<dbReference type="CDD" id="cd09917">
    <property type="entry name" value="F-box_SF"/>
    <property type="match status" value="1"/>
</dbReference>
<comment type="caution">
    <text evidence="2">The sequence shown here is derived from an EMBL/GenBank/DDBJ whole genome shotgun (WGS) entry which is preliminary data.</text>
</comment>
<evidence type="ECO:0000259" key="1">
    <source>
        <dbReference type="Pfam" id="PF12937"/>
    </source>
</evidence>
<dbReference type="OrthoDB" id="2207327at2759"/>
<dbReference type="Proteomes" id="UP000077051">
    <property type="component" value="Unassembled WGS sequence"/>
</dbReference>
<protein>
    <recommendedName>
        <fullName evidence="1">F-box domain-containing protein</fullName>
    </recommendedName>
</protein>
<reference evidence="2 3" key="1">
    <citation type="submission" date="2015-06" db="EMBL/GenBank/DDBJ databases">
        <title>Expansion of signal transduction pathways in fungi by whole-genome duplication.</title>
        <authorList>
            <consortium name="DOE Joint Genome Institute"/>
            <person name="Corrochano L.M."/>
            <person name="Kuo A."/>
            <person name="Marcet-Houben M."/>
            <person name="Polaino S."/>
            <person name="Salamov A."/>
            <person name="Villalobos J.M."/>
            <person name="Alvarez M.I."/>
            <person name="Avalos J."/>
            <person name="Benito E.P."/>
            <person name="Benoit I."/>
            <person name="Burger G."/>
            <person name="Camino L.P."/>
            <person name="Canovas D."/>
            <person name="Cerda-Olmedo E."/>
            <person name="Cheng J.-F."/>
            <person name="Dominguez A."/>
            <person name="Elias M."/>
            <person name="Eslava A.P."/>
            <person name="Glaser F."/>
            <person name="Grimwood J."/>
            <person name="Gutierrez G."/>
            <person name="Heitman J."/>
            <person name="Henrissat B."/>
            <person name="Iturriaga E.A."/>
            <person name="Lang B.F."/>
            <person name="Lavin J.L."/>
            <person name="Lee S."/>
            <person name="Li W."/>
            <person name="Lindquist E."/>
            <person name="Lopez-Garcia S."/>
            <person name="Luque E.M."/>
            <person name="Marcos A.T."/>
            <person name="Martin J."/>
            <person name="Mccluskey K."/>
            <person name="Medina H.R."/>
            <person name="Miralles-Duran A."/>
            <person name="Miyazaki A."/>
            <person name="Munoz-Torres E."/>
            <person name="Oguiza J.A."/>
            <person name="Ohm R."/>
            <person name="Olmedo M."/>
            <person name="Orejas M."/>
            <person name="Ortiz-Castellanos L."/>
            <person name="Pisabarro A.G."/>
            <person name="Rodriguez-Romero J."/>
            <person name="Ruiz-Herrera J."/>
            <person name="Ruiz-Vazquez R."/>
            <person name="Sanz C."/>
            <person name="Schackwitz W."/>
            <person name="Schmutz J."/>
            <person name="Shahriari M."/>
            <person name="Shelest E."/>
            <person name="Silva-Franco F."/>
            <person name="Soanes D."/>
            <person name="Syed K."/>
            <person name="Tagua V.G."/>
            <person name="Talbot N.J."/>
            <person name="Thon M."/>
            <person name="De Vries R.P."/>
            <person name="Wiebenga A."/>
            <person name="Yadav J.S."/>
            <person name="Braun E.L."/>
            <person name="Baker S."/>
            <person name="Garre V."/>
            <person name="Horwitz B."/>
            <person name="Torres-Martinez S."/>
            <person name="Idnurm A."/>
            <person name="Herrera-Estrella A."/>
            <person name="Gabaldon T."/>
            <person name="Grigoriev I.V."/>
        </authorList>
    </citation>
    <scope>NUCLEOTIDE SEQUENCE [LARGE SCALE GENOMIC DNA]</scope>
    <source>
        <strain evidence="2 3">CBS 277.49</strain>
    </source>
</reference>
<name>A0A168MGD2_MUCCL</name>
<dbReference type="SUPFAM" id="SSF81383">
    <property type="entry name" value="F-box domain"/>
    <property type="match status" value="1"/>
</dbReference>
<accession>A0A168MGD2</accession>
<organism evidence="2 3">
    <name type="scientific">Mucor lusitanicus CBS 277.49</name>
    <dbReference type="NCBI Taxonomy" id="747725"/>
    <lineage>
        <taxon>Eukaryota</taxon>
        <taxon>Fungi</taxon>
        <taxon>Fungi incertae sedis</taxon>
        <taxon>Mucoromycota</taxon>
        <taxon>Mucoromycotina</taxon>
        <taxon>Mucoromycetes</taxon>
        <taxon>Mucorales</taxon>
        <taxon>Mucorineae</taxon>
        <taxon>Mucoraceae</taxon>
        <taxon>Mucor</taxon>
    </lineage>
</organism>
<dbReference type="Pfam" id="PF12937">
    <property type="entry name" value="F-box-like"/>
    <property type="match status" value="1"/>
</dbReference>
<sequence length="611" mass="70609">MPSSWANLPNEILKQVFSYIDGCHLRLHYVCRAWRPTAQERLYSDIHVLANGHVREQLLARTLGDLNCQARHYVKNLTIDKYGETIDKNYALLTSICSICPNITSISIGAPSQQFYQLIYRLRESDHLQKIQRITEPWPKEYIADYCKAILLMKFSATEIFIYSDPTITSVPESSLVLEAFPVAKHLEEFPCLEKVVITTSAYMALPQFDKILDMCPKNKLKVVHLKLQNVEVDQQRRHSSAAKQINAKPQRVLSSVKELELENDALLTDQDLMYIMEKFPSLESLKATLYESGYFSDDENYSFIRSIQSMDTALRFIRYLWRIPCCDFGGFRIAPETMVEAILQTSKRVSINSMEIKSTHPHEPQFTSLGVVKWTTERQKMRRACFCIPPHMEALYQQALETFSSQVEELYLTGSAEYSDRGVNMDDLDEEEIAESRAIVSALEYALSNFSSLKELHLSAATLPTELFNNESTKKLRLDSLRIAYCSMDISTMNALSEILEYVEDLILERNSREYQWCFAEEMYMPQTAFGTIVLIHEYEFHYIVKMSTNARTVYIDFKHGDFMDEPERLTEEQYNSLKGQLDSDVYCTEINCAKWSTIDFSGIVFNNDE</sequence>
<keyword evidence="3" id="KW-1185">Reference proteome</keyword>
<gene>
    <name evidence="2" type="ORF">MUCCIDRAFT_161606</name>
</gene>
<dbReference type="VEuPathDB" id="FungiDB:MUCCIDRAFT_161606"/>
<proteinExistence type="predicted"/>
<dbReference type="InterPro" id="IPR036047">
    <property type="entry name" value="F-box-like_dom_sf"/>
</dbReference>
<evidence type="ECO:0000313" key="2">
    <source>
        <dbReference type="EMBL" id="OAD04896.1"/>
    </source>
</evidence>
<dbReference type="EMBL" id="AMYB01000003">
    <property type="protein sequence ID" value="OAD04896.1"/>
    <property type="molecule type" value="Genomic_DNA"/>
</dbReference>
<dbReference type="SUPFAM" id="SSF52047">
    <property type="entry name" value="RNI-like"/>
    <property type="match status" value="1"/>
</dbReference>
<dbReference type="Gene3D" id="1.20.1280.50">
    <property type="match status" value="1"/>
</dbReference>
<dbReference type="InterPro" id="IPR001810">
    <property type="entry name" value="F-box_dom"/>
</dbReference>
<dbReference type="AlphaFoldDB" id="A0A168MGD2"/>
<feature type="domain" description="F-box" evidence="1">
    <location>
        <begin position="5"/>
        <end position="46"/>
    </location>
</feature>
<evidence type="ECO:0000313" key="3">
    <source>
        <dbReference type="Proteomes" id="UP000077051"/>
    </source>
</evidence>